<dbReference type="EMBL" id="WEGJ01000064">
    <property type="protein sequence ID" value="MQY16667.1"/>
    <property type="molecule type" value="Genomic_DNA"/>
</dbReference>
<proteinExistence type="predicted"/>
<evidence type="ECO:0000313" key="2">
    <source>
        <dbReference type="EMBL" id="MQY16667.1"/>
    </source>
</evidence>
<dbReference type="AlphaFoldDB" id="A0A7K0CT50"/>
<reference evidence="2 3" key="1">
    <citation type="submission" date="2019-10" db="EMBL/GenBank/DDBJ databases">
        <title>Streptomyces smaragdinus sp. nov. and Streptomyces fabii sp. nov., isolated from the gut of fungus growing-termite Macrotermes natalensis.</title>
        <authorList>
            <person name="Schwitalla J."/>
            <person name="Benndorf R."/>
            <person name="Martin K."/>
            <person name="De Beer W."/>
            <person name="Kaster A.-K."/>
            <person name="Vollmers J."/>
            <person name="Poulsen M."/>
            <person name="Beemelmanns C."/>
        </authorList>
    </citation>
    <scope>NUCLEOTIDE SEQUENCE [LARGE SCALE GENOMIC DNA]</scope>
    <source>
        <strain evidence="2 3">RB5</strain>
    </source>
</reference>
<feature type="compositionally biased region" description="Low complexity" evidence="1">
    <location>
        <begin position="125"/>
        <end position="155"/>
    </location>
</feature>
<gene>
    <name evidence="2" type="ORF">SRB5_68690</name>
</gene>
<organism evidence="2 3">
    <name type="scientific">Streptomyces smaragdinus</name>
    <dbReference type="NCBI Taxonomy" id="2585196"/>
    <lineage>
        <taxon>Bacteria</taxon>
        <taxon>Bacillati</taxon>
        <taxon>Actinomycetota</taxon>
        <taxon>Actinomycetes</taxon>
        <taxon>Kitasatosporales</taxon>
        <taxon>Streptomycetaceae</taxon>
        <taxon>Streptomyces</taxon>
    </lineage>
</organism>
<name>A0A7K0CT50_9ACTN</name>
<comment type="caution">
    <text evidence="2">The sequence shown here is derived from an EMBL/GenBank/DDBJ whole genome shotgun (WGS) entry which is preliminary data.</text>
</comment>
<evidence type="ECO:0000313" key="3">
    <source>
        <dbReference type="Proteomes" id="UP000466345"/>
    </source>
</evidence>
<keyword evidence="3" id="KW-1185">Reference proteome</keyword>
<evidence type="ECO:0000256" key="1">
    <source>
        <dbReference type="SAM" id="MobiDB-lite"/>
    </source>
</evidence>
<dbReference type="Proteomes" id="UP000466345">
    <property type="component" value="Unassembled WGS sequence"/>
</dbReference>
<feature type="compositionally biased region" description="Gly residues" evidence="1">
    <location>
        <begin position="72"/>
        <end position="87"/>
    </location>
</feature>
<accession>A0A7K0CT50</accession>
<sequence length="253" mass="23672">MAGPLVGPEGRTGEELVGSSAANPWPSVRTGGIRSVDSDGGVSCCVPNGGVDSAGASGAGGVSRGPSNRGVSGTGGAASCRGGGPPAGGRSSEPLRGANQSLAFSPPDPDAPDVPDDPGEPDGPPGAAAEAAAPRSSAGCPSSGAPPSTGVRTTTGGIGRDPGMLIRIRVVSVVSVLGPSSAPGASAPARCPSRVGRGGVPGGYGASPPGGGLSVSRLKAGLLIGSAPRQACAGNSAARTTLLGGASADVRSG</sequence>
<feature type="region of interest" description="Disordered" evidence="1">
    <location>
        <begin position="1"/>
        <end position="161"/>
    </location>
</feature>
<feature type="compositionally biased region" description="Acidic residues" evidence="1">
    <location>
        <begin position="110"/>
        <end position="120"/>
    </location>
</feature>
<protein>
    <submittedName>
        <fullName evidence="2">Uncharacterized protein</fullName>
    </submittedName>
</protein>